<evidence type="ECO:0000256" key="1">
    <source>
        <dbReference type="ARBA" id="ARBA00009080"/>
    </source>
</evidence>
<feature type="domain" description="6-phosphogluconate dehydrogenase NADP-binding" evidence="4">
    <location>
        <begin position="3"/>
        <end position="162"/>
    </location>
</feature>
<accession>A0ABS4KBE8</accession>
<comment type="caution">
    <text evidence="6">The sequence shown here is derived from an EMBL/GenBank/DDBJ whole genome shotgun (WGS) entry which is preliminary data.</text>
</comment>
<dbReference type="InterPro" id="IPR015815">
    <property type="entry name" value="HIBADH-related"/>
</dbReference>
<dbReference type="InterPro" id="IPR036291">
    <property type="entry name" value="NAD(P)-bd_dom_sf"/>
</dbReference>
<dbReference type="PANTHER" id="PTHR22981:SF7">
    <property type="entry name" value="3-HYDROXYISOBUTYRATE DEHYDROGENASE, MITOCHONDRIAL"/>
    <property type="match status" value="1"/>
</dbReference>
<evidence type="ECO:0000313" key="6">
    <source>
        <dbReference type="EMBL" id="MBP2025108.1"/>
    </source>
</evidence>
<dbReference type="Pfam" id="PF03446">
    <property type="entry name" value="NAD_binding_2"/>
    <property type="match status" value="1"/>
</dbReference>
<evidence type="ECO:0000259" key="4">
    <source>
        <dbReference type="Pfam" id="PF03446"/>
    </source>
</evidence>
<evidence type="ECO:0000256" key="3">
    <source>
        <dbReference type="ARBA" id="ARBA00023027"/>
    </source>
</evidence>
<dbReference type="RefSeq" id="WP_210060410.1">
    <property type="nucleotide sequence ID" value="NZ_JAGGLJ010000005.1"/>
</dbReference>
<dbReference type="InterPro" id="IPR008927">
    <property type="entry name" value="6-PGluconate_DH-like_C_sf"/>
</dbReference>
<proteinExistence type="inferred from homology"/>
<dbReference type="InterPro" id="IPR029154">
    <property type="entry name" value="HIBADH-like_NADP-bd"/>
</dbReference>
<dbReference type="InterPro" id="IPR006115">
    <property type="entry name" value="6PGDH_NADP-bd"/>
</dbReference>
<gene>
    <name evidence="6" type="ORF">J2Z71_000633</name>
</gene>
<dbReference type="Pfam" id="PF14833">
    <property type="entry name" value="NAD_binding_11"/>
    <property type="match status" value="1"/>
</dbReference>
<sequence>MKNIGILGAGAMGKGMIKNLIKNNFTVYAYDPFSGALENAKELGAIPCNSPADLGKHSDIVLASLPTSEAVENAVSGKDGALSTLKENTIICDMSTTDVALEKKLYSLAKEKGIGYLDCPVSGGPTGSNNGTLSIMVGGDKDVFEKANEVFNAIGENIFYIGESGSGQIVKICHNMILAVTTVALTESFITGVKSGMDPQKLADIYKVSVAKSGTLDLFGDNLINGNFDNTIFALSHMHKDINLYSKLTDDLQMPSIIANTTYQFFNAAMNQGLGPKDQSAVAIILEDLANQKIK</sequence>
<name>A0ABS4KBE8_9FIRM</name>
<dbReference type="PANTHER" id="PTHR22981">
    <property type="entry name" value="3-HYDROXYISOBUTYRATE DEHYDROGENASE-RELATED"/>
    <property type="match status" value="1"/>
</dbReference>
<keyword evidence="3" id="KW-0520">NAD</keyword>
<keyword evidence="2" id="KW-0560">Oxidoreductase</keyword>
<feature type="domain" description="3-hydroxyisobutyrate dehydrogenase-like NAD-binding" evidence="5">
    <location>
        <begin position="165"/>
        <end position="283"/>
    </location>
</feature>
<keyword evidence="7" id="KW-1185">Reference proteome</keyword>
<dbReference type="InterPro" id="IPR013328">
    <property type="entry name" value="6PGD_dom2"/>
</dbReference>
<protein>
    <submittedName>
        <fullName evidence="6">3-hydroxyisobutyrate dehydrogenase-like beta-hydroxyacid dehydrogenase</fullName>
    </submittedName>
</protein>
<comment type="similarity">
    <text evidence="1">Belongs to the HIBADH-related family.</text>
</comment>
<organism evidence="6 7">
    <name type="scientific">Peptoniphilus stercorisuis</name>
    <dbReference type="NCBI Taxonomy" id="1436965"/>
    <lineage>
        <taxon>Bacteria</taxon>
        <taxon>Bacillati</taxon>
        <taxon>Bacillota</taxon>
        <taxon>Tissierellia</taxon>
        <taxon>Tissierellales</taxon>
        <taxon>Peptoniphilaceae</taxon>
        <taxon>Peptoniphilus</taxon>
    </lineage>
</organism>
<dbReference type="Proteomes" id="UP001519306">
    <property type="component" value="Unassembled WGS sequence"/>
</dbReference>
<dbReference type="EMBL" id="JAGGLJ010000005">
    <property type="protein sequence ID" value="MBP2025108.1"/>
    <property type="molecule type" value="Genomic_DNA"/>
</dbReference>
<dbReference type="Gene3D" id="1.10.1040.10">
    <property type="entry name" value="N-(1-d-carboxylethyl)-l-norvaline Dehydrogenase, domain 2"/>
    <property type="match status" value="1"/>
</dbReference>
<dbReference type="SUPFAM" id="SSF48179">
    <property type="entry name" value="6-phosphogluconate dehydrogenase C-terminal domain-like"/>
    <property type="match status" value="1"/>
</dbReference>
<evidence type="ECO:0000259" key="5">
    <source>
        <dbReference type="Pfam" id="PF14833"/>
    </source>
</evidence>
<dbReference type="Gene3D" id="3.40.50.720">
    <property type="entry name" value="NAD(P)-binding Rossmann-like Domain"/>
    <property type="match status" value="1"/>
</dbReference>
<dbReference type="PIRSF" id="PIRSF000103">
    <property type="entry name" value="HIBADH"/>
    <property type="match status" value="1"/>
</dbReference>
<evidence type="ECO:0000256" key="2">
    <source>
        <dbReference type="ARBA" id="ARBA00023002"/>
    </source>
</evidence>
<dbReference type="SUPFAM" id="SSF51735">
    <property type="entry name" value="NAD(P)-binding Rossmann-fold domains"/>
    <property type="match status" value="1"/>
</dbReference>
<reference evidence="6 7" key="1">
    <citation type="submission" date="2021-03" db="EMBL/GenBank/DDBJ databases">
        <title>Genomic Encyclopedia of Type Strains, Phase IV (KMG-IV): sequencing the most valuable type-strain genomes for metagenomic binning, comparative biology and taxonomic classification.</title>
        <authorList>
            <person name="Goeker M."/>
        </authorList>
    </citation>
    <scope>NUCLEOTIDE SEQUENCE [LARGE SCALE GENOMIC DNA]</scope>
    <source>
        <strain evidence="6 7">DSM 27563</strain>
    </source>
</reference>
<evidence type="ECO:0000313" key="7">
    <source>
        <dbReference type="Proteomes" id="UP001519306"/>
    </source>
</evidence>